<dbReference type="SUPFAM" id="SSF55945">
    <property type="entry name" value="TATA-box binding protein-like"/>
    <property type="match status" value="1"/>
</dbReference>
<keyword evidence="12" id="KW-1185">Reference proteome</keyword>
<evidence type="ECO:0000256" key="8">
    <source>
        <dbReference type="ARBA" id="ARBA00023163"/>
    </source>
</evidence>
<evidence type="ECO:0000313" key="12">
    <source>
        <dbReference type="Proteomes" id="UP000238605"/>
    </source>
</evidence>
<keyword evidence="8" id="KW-0804">Transcription</keyword>
<dbReference type="PROSITE" id="PS01124">
    <property type="entry name" value="HTH_ARAC_FAMILY_2"/>
    <property type="match status" value="1"/>
</dbReference>
<dbReference type="GO" id="GO:0032259">
    <property type="term" value="P:methylation"/>
    <property type="evidence" value="ECO:0007669"/>
    <property type="project" value="UniProtKB-KW"/>
</dbReference>
<dbReference type="EMBL" id="PSNX01000002">
    <property type="protein sequence ID" value="PPE67741.1"/>
    <property type="molecule type" value="Genomic_DNA"/>
</dbReference>
<dbReference type="Gene3D" id="3.30.310.20">
    <property type="entry name" value="DNA-3-methyladenine glycosylase AlkA, N-terminal domain"/>
    <property type="match status" value="1"/>
</dbReference>
<feature type="domain" description="HTH araC/xylS-type" evidence="10">
    <location>
        <begin position="90"/>
        <end position="190"/>
    </location>
</feature>
<dbReference type="InterPro" id="IPR011257">
    <property type="entry name" value="DNA_glycosylase"/>
</dbReference>
<dbReference type="GO" id="GO:0043565">
    <property type="term" value="F:sequence-specific DNA binding"/>
    <property type="evidence" value="ECO:0007669"/>
    <property type="project" value="InterPro"/>
</dbReference>
<keyword evidence="4" id="KW-0808">Transferase</keyword>
<dbReference type="Gene3D" id="1.10.340.30">
    <property type="entry name" value="Hypothetical protein, domain 2"/>
    <property type="match status" value="1"/>
</dbReference>
<dbReference type="GO" id="GO:0006307">
    <property type="term" value="P:DNA alkylation repair"/>
    <property type="evidence" value="ECO:0007669"/>
    <property type="project" value="TreeGrafter"/>
</dbReference>
<dbReference type="InterPro" id="IPR035451">
    <property type="entry name" value="Ada-like_dom_sf"/>
</dbReference>
<dbReference type="SMART" id="SM01009">
    <property type="entry name" value="AlkA_N"/>
    <property type="match status" value="1"/>
</dbReference>
<dbReference type="SMART" id="SM00342">
    <property type="entry name" value="HTH_ARAC"/>
    <property type="match status" value="1"/>
</dbReference>
<dbReference type="SMART" id="SM00478">
    <property type="entry name" value="ENDO3c"/>
    <property type="match status" value="1"/>
</dbReference>
<dbReference type="GO" id="GO:0032131">
    <property type="term" value="F:alkylated DNA binding"/>
    <property type="evidence" value="ECO:0007669"/>
    <property type="project" value="TreeGrafter"/>
</dbReference>
<dbReference type="Pfam" id="PF12833">
    <property type="entry name" value="HTH_18"/>
    <property type="match status" value="1"/>
</dbReference>
<evidence type="ECO:0000256" key="6">
    <source>
        <dbReference type="ARBA" id="ARBA00023015"/>
    </source>
</evidence>
<dbReference type="GO" id="GO:0008168">
    <property type="term" value="F:methyltransferase activity"/>
    <property type="evidence" value="ECO:0007669"/>
    <property type="project" value="UniProtKB-KW"/>
</dbReference>
<dbReference type="InterPro" id="IPR004026">
    <property type="entry name" value="Ada_DNA_repair_Zn-bd"/>
</dbReference>
<dbReference type="GO" id="GO:0006285">
    <property type="term" value="P:base-excision repair, AP site formation"/>
    <property type="evidence" value="ECO:0007669"/>
    <property type="project" value="TreeGrafter"/>
</dbReference>
<keyword evidence="9" id="KW-0234">DNA repair</keyword>
<dbReference type="InterPro" id="IPR003265">
    <property type="entry name" value="HhH-GPD_domain"/>
</dbReference>
<comment type="cofactor">
    <cofactor evidence="2">
        <name>Zn(2+)</name>
        <dbReference type="ChEBI" id="CHEBI:29105"/>
    </cofactor>
</comment>
<dbReference type="InterPro" id="IPR023170">
    <property type="entry name" value="HhH_base_excis_C"/>
</dbReference>
<dbReference type="Gene3D" id="3.40.10.10">
    <property type="entry name" value="DNA Methylphosphotriester Repair Domain"/>
    <property type="match status" value="1"/>
</dbReference>
<dbReference type="InterPro" id="IPR037046">
    <property type="entry name" value="AlkA_N_sf"/>
</dbReference>
<evidence type="ECO:0000256" key="1">
    <source>
        <dbReference type="ARBA" id="ARBA00000086"/>
    </source>
</evidence>
<dbReference type="Proteomes" id="UP000238605">
    <property type="component" value="Unassembled WGS sequence"/>
</dbReference>
<dbReference type="OrthoDB" id="9811249at2"/>
<dbReference type="Gene3D" id="1.10.10.60">
    <property type="entry name" value="Homeodomain-like"/>
    <property type="match status" value="1"/>
</dbReference>
<sequence length="503" mass="55292">MLDDNAAYAALQSRDARFDGQLFVGVTSTGVYCRPVCRVRTPLQRNCRFFASAAQAEAARFRPCLKCRPEVAPGQRLAWSVMDASRTLARQASAWLDTQASLPDGPHVAQLAQRLGISDRHLRRIFQAEHGVTPLQYLQTRRLLLAKQLLTDTDLCVTDVALASGFGSLRRFHAAFAEHYRLQPTELRRQRPIVPEPQGPALRLAYRPPHDPPALWAFLAQRAIPGVEAPAPEGWRRSLQWPHPTQDGRWLSGWLAVRFDAPHARVELQLSPSLVAASGTLLPAVRRWLDLDAQPEQVDARLKDLPHPGMRLPGALDPFELAVRAVLGQQVTVAAARTLATRLVDAYGEPVDSPWPEVRRCFPRPEHLAEAPPDALGRLGLVRQRVGAIGALARAWPALSPLLQAPAPGSPSDPLPAAVQALQALPGIGPWTAHYIAMRALGWPDAFPPGDVAVLKALTQRLGRPCSVREAEQLAEAWRPWRAYAVVRLWASLSPTPPHSPLS</sequence>
<dbReference type="Pfam" id="PF00730">
    <property type="entry name" value="HhH-GPD"/>
    <property type="match status" value="1"/>
</dbReference>
<dbReference type="PANTHER" id="PTHR43003">
    <property type="entry name" value="DNA-3-METHYLADENINE GLYCOSYLASE"/>
    <property type="match status" value="1"/>
</dbReference>
<dbReference type="RefSeq" id="WP_104300650.1">
    <property type="nucleotide sequence ID" value="NZ_PSNX01000002.1"/>
</dbReference>
<dbReference type="InterPro" id="IPR009057">
    <property type="entry name" value="Homeodomain-like_sf"/>
</dbReference>
<proteinExistence type="predicted"/>
<keyword evidence="6" id="KW-0805">Transcription regulation</keyword>
<evidence type="ECO:0000256" key="7">
    <source>
        <dbReference type="ARBA" id="ARBA00023159"/>
    </source>
</evidence>
<organism evidence="11 12">
    <name type="scientific">Caldimonas caldifontis</name>
    <dbReference type="NCBI Taxonomy" id="1452508"/>
    <lineage>
        <taxon>Bacteria</taxon>
        <taxon>Pseudomonadati</taxon>
        <taxon>Pseudomonadota</taxon>
        <taxon>Betaproteobacteria</taxon>
        <taxon>Burkholderiales</taxon>
        <taxon>Sphaerotilaceae</taxon>
        <taxon>Caldimonas</taxon>
    </lineage>
</organism>
<keyword evidence="5" id="KW-0227">DNA damage</keyword>
<dbReference type="GO" id="GO:0008725">
    <property type="term" value="F:DNA-3-methyladenine glycosylase activity"/>
    <property type="evidence" value="ECO:0007669"/>
    <property type="project" value="TreeGrafter"/>
</dbReference>
<dbReference type="InterPro" id="IPR051912">
    <property type="entry name" value="Alkylbase_DNA_Glycosylase/TA"/>
</dbReference>
<dbReference type="InterPro" id="IPR018060">
    <property type="entry name" value="HTH_AraC"/>
</dbReference>
<dbReference type="SUPFAM" id="SSF46689">
    <property type="entry name" value="Homeodomain-like"/>
    <property type="match status" value="2"/>
</dbReference>
<keyword evidence="4" id="KW-0489">Methyltransferase</keyword>
<gene>
    <name evidence="11" type="ORF">C1704_02430</name>
</gene>
<dbReference type="PANTHER" id="PTHR43003:SF13">
    <property type="entry name" value="DNA-3-METHYLADENINE GLYCOSYLASE 2"/>
    <property type="match status" value="1"/>
</dbReference>
<dbReference type="AlphaFoldDB" id="A0A2S5SYD5"/>
<evidence type="ECO:0000259" key="10">
    <source>
        <dbReference type="PROSITE" id="PS01124"/>
    </source>
</evidence>
<dbReference type="Pfam" id="PF06029">
    <property type="entry name" value="AlkA_N"/>
    <property type="match status" value="1"/>
</dbReference>
<dbReference type="SUPFAM" id="SSF57884">
    <property type="entry name" value="Ada DNA repair protein, N-terminal domain (N-Ada 10)"/>
    <property type="match status" value="1"/>
</dbReference>
<dbReference type="EC" id="3.2.2.21" evidence="3"/>
<dbReference type="SUPFAM" id="SSF48150">
    <property type="entry name" value="DNA-glycosylase"/>
    <property type="match status" value="1"/>
</dbReference>
<dbReference type="GO" id="GO:0032993">
    <property type="term" value="C:protein-DNA complex"/>
    <property type="evidence" value="ECO:0007669"/>
    <property type="project" value="TreeGrafter"/>
</dbReference>
<reference evidence="11 12" key="1">
    <citation type="submission" date="2018-02" db="EMBL/GenBank/DDBJ databases">
        <title>Reclassifiation of [Polyangium] brachysporum DSM 7029 as Guopingzhaonella breviflexa gen. nov., sp. nov., a member of the family Comamonadaceae.</title>
        <authorList>
            <person name="Tang B."/>
        </authorList>
    </citation>
    <scope>NUCLEOTIDE SEQUENCE [LARGE SCALE GENOMIC DNA]</scope>
    <source>
        <strain evidence="11 12">BCRC 80649</strain>
    </source>
</reference>
<evidence type="ECO:0000256" key="5">
    <source>
        <dbReference type="ARBA" id="ARBA00022763"/>
    </source>
</evidence>
<evidence type="ECO:0000256" key="9">
    <source>
        <dbReference type="ARBA" id="ARBA00023204"/>
    </source>
</evidence>
<evidence type="ECO:0000313" key="11">
    <source>
        <dbReference type="EMBL" id="PPE67741.1"/>
    </source>
</evidence>
<dbReference type="Gene3D" id="1.10.1670.10">
    <property type="entry name" value="Helix-hairpin-Helix base-excision DNA repair enzymes (C-terminal)"/>
    <property type="match status" value="1"/>
</dbReference>
<dbReference type="GO" id="GO:0008270">
    <property type="term" value="F:zinc ion binding"/>
    <property type="evidence" value="ECO:0007669"/>
    <property type="project" value="InterPro"/>
</dbReference>
<keyword evidence="7" id="KW-0010">Activator</keyword>
<comment type="caution">
    <text evidence="11">The sequence shown here is derived from an EMBL/GenBank/DDBJ whole genome shotgun (WGS) entry which is preliminary data.</text>
</comment>
<dbReference type="GO" id="GO:0043916">
    <property type="term" value="F:DNA-7-methylguanine glycosylase activity"/>
    <property type="evidence" value="ECO:0007669"/>
    <property type="project" value="TreeGrafter"/>
</dbReference>
<evidence type="ECO:0000256" key="4">
    <source>
        <dbReference type="ARBA" id="ARBA00022603"/>
    </source>
</evidence>
<dbReference type="InterPro" id="IPR010316">
    <property type="entry name" value="AlkA_N"/>
</dbReference>
<comment type="catalytic activity">
    <reaction evidence="1">
        <text>Hydrolysis of alkylated DNA, releasing 3-methyladenine, 3-methylguanine, 7-methylguanine and 7-methyladenine.</text>
        <dbReference type="EC" id="3.2.2.21"/>
    </reaction>
</comment>
<evidence type="ECO:0000256" key="2">
    <source>
        <dbReference type="ARBA" id="ARBA00001947"/>
    </source>
</evidence>
<evidence type="ECO:0000256" key="3">
    <source>
        <dbReference type="ARBA" id="ARBA00012000"/>
    </source>
</evidence>
<protein>
    <recommendedName>
        <fullName evidence="3">DNA-3-methyladenine glycosylase II</fullName>
        <ecNumber evidence="3">3.2.2.21</ecNumber>
    </recommendedName>
</protein>
<dbReference type="GO" id="GO:0003700">
    <property type="term" value="F:DNA-binding transcription factor activity"/>
    <property type="evidence" value="ECO:0007669"/>
    <property type="project" value="InterPro"/>
</dbReference>
<dbReference type="CDD" id="cd00056">
    <property type="entry name" value="ENDO3c"/>
    <property type="match status" value="1"/>
</dbReference>
<name>A0A2S5SYD5_9BURK</name>
<accession>A0A2S5SYD5</accession>
<dbReference type="GO" id="GO:0005737">
    <property type="term" value="C:cytoplasm"/>
    <property type="evidence" value="ECO:0007669"/>
    <property type="project" value="TreeGrafter"/>
</dbReference>
<dbReference type="Pfam" id="PF02805">
    <property type="entry name" value="Ada_Zn_binding"/>
    <property type="match status" value="1"/>
</dbReference>